<dbReference type="InterPro" id="IPR002611">
    <property type="entry name" value="IstB_ATP-bd"/>
</dbReference>
<reference evidence="2 3" key="1">
    <citation type="submission" date="2016-08" db="EMBL/GenBank/DDBJ databases">
        <authorList>
            <person name="Loux V."/>
            <person name="Rue O."/>
        </authorList>
    </citation>
    <scope>NUCLEOTIDE SEQUENCE [LARGE SCALE GENOMIC DNA]</scope>
    <source>
        <strain evidence="2 3">AFSSA_08CEB44bac</strain>
    </source>
</reference>
<keyword evidence="2" id="KW-0067">ATP-binding</keyword>
<evidence type="ECO:0000313" key="2">
    <source>
        <dbReference type="EMBL" id="SCL94864.1"/>
    </source>
</evidence>
<dbReference type="AlphaFoldDB" id="A0AAX2CHX8"/>
<comment type="caution">
    <text evidence="2">The sequence shown here is derived from an EMBL/GenBank/DDBJ whole genome shotgun (WGS) entry which is preliminary data.</text>
</comment>
<dbReference type="Proteomes" id="UP000242164">
    <property type="component" value="Unassembled WGS sequence"/>
</dbReference>
<accession>A0AAX2CHX8</accession>
<evidence type="ECO:0000259" key="1">
    <source>
        <dbReference type="Pfam" id="PF01695"/>
    </source>
</evidence>
<protein>
    <submittedName>
        <fullName evidence="2">IstB-like ATP-binding protein</fullName>
    </submittedName>
</protein>
<dbReference type="RefSeq" id="WP_087098901.1">
    <property type="nucleotide sequence ID" value="NZ_CP066179.1"/>
</dbReference>
<organism evidence="2 3">
    <name type="scientific">Bacillus cytotoxicus</name>
    <dbReference type="NCBI Taxonomy" id="580165"/>
    <lineage>
        <taxon>Bacteria</taxon>
        <taxon>Bacillati</taxon>
        <taxon>Bacillota</taxon>
        <taxon>Bacilli</taxon>
        <taxon>Bacillales</taxon>
        <taxon>Bacillaceae</taxon>
        <taxon>Bacillus</taxon>
        <taxon>Bacillus cereus group</taxon>
    </lineage>
</organism>
<gene>
    <name evidence="2" type="ORF">BCB44BAC_02462</name>
</gene>
<dbReference type="Pfam" id="PF01695">
    <property type="entry name" value="IstB_IS21"/>
    <property type="match status" value="1"/>
</dbReference>
<dbReference type="GO" id="GO:0005524">
    <property type="term" value="F:ATP binding"/>
    <property type="evidence" value="ECO:0007669"/>
    <property type="project" value="UniProtKB-KW"/>
</dbReference>
<name>A0AAX2CHX8_9BACI</name>
<proteinExistence type="predicted"/>
<sequence>MREIGTIFEEEAEKATKTKMSYIRFLARLIEAETLSKTDRSINRKISLAKFPRISTLEEFDFAFQPSINDTYVRELANLGFLEKKKTTTTLFDVVWA</sequence>
<evidence type="ECO:0000313" key="3">
    <source>
        <dbReference type="Proteomes" id="UP000242164"/>
    </source>
</evidence>
<keyword evidence="2" id="KW-0547">Nucleotide-binding</keyword>
<feature type="domain" description="IstB-like ATP-binding" evidence="1">
    <location>
        <begin position="5"/>
        <end position="86"/>
    </location>
</feature>
<dbReference type="EMBL" id="FMIK01000029">
    <property type="protein sequence ID" value="SCL94864.1"/>
    <property type="molecule type" value="Genomic_DNA"/>
</dbReference>